<keyword evidence="5 10" id="KW-0375">Hydrogen ion transport</keyword>
<keyword evidence="12" id="KW-1185">Reference proteome</keyword>
<evidence type="ECO:0000256" key="3">
    <source>
        <dbReference type="ARBA" id="ARBA00007681"/>
    </source>
</evidence>
<keyword evidence="8 10" id="KW-0139">CF(1)</keyword>
<dbReference type="RefSeq" id="WP_007281422.1">
    <property type="nucleotide sequence ID" value="NZ_ABCK01000054.1"/>
</dbReference>
<evidence type="ECO:0000313" key="12">
    <source>
        <dbReference type="Proteomes" id="UP000004947"/>
    </source>
</evidence>
<dbReference type="Proteomes" id="UP000004947">
    <property type="component" value="Unassembled WGS sequence"/>
</dbReference>
<dbReference type="eggNOG" id="COG0224">
    <property type="taxonomic scope" value="Bacteria"/>
</dbReference>
<evidence type="ECO:0000256" key="1">
    <source>
        <dbReference type="ARBA" id="ARBA00003456"/>
    </source>
</evidence>
<dbReference type="PANTHER" id="PTHR11693:SF22">
    <property type="entry name" value="ATP SYNTHASE SUBUNIT GAMMA, MITOCHONDRIAL"/>
    <property type="match status" value="1"/>
</dbReference>
<dbReference type="OrthoDB" id="9812769at2"/>
<comment type="subunit">
    <text evidence="10">F-type ATPases have 2 components, CF(1) - the catalytic core - and CF(0) - the membrane proton channel. CF(1) has five subunits: alpha(3), beta(3), gamma(1), delta(1), epsilon(1). CF(0) has three main subunits: a, b and c.</text>
</comment>
<dbReference type="AlphaFoldDB" id="A6DUD9"/>
<dbReference type="CDD" id="cd12151">
    <property type="entry name" value="F1-ATPase_gamma"/>
    <property type="match status" value="1"/>
</dbReference>
<evidence type="ECO:0000256" key="7">
    <source>
        <dbReference type="ARBA" id="ARBA00023136"/>
    </source>
</evidence>
<dbReference type="GO" id="GO:0046933">
    <property type="term" value="F:proton-transporting ATP synthase activity, rotational mechanism"/>
    <property type="evidence" value="ECO:0007669"/>
    <property type="project" value="UniProtKB-UniRule"/>
</dbReference>
<name>A6DUD9_9BACT</name>
<keyword evidence="4 10" id="KW-0813">Transport</keyword>
<keyword evidence="10" id="KW-1003">Cell membrane</keyword>
<gene>
    <name evidence="10" type="primary">atpG</name>
    <name evidence="11" type="ORF">LNTAR_02599</name>
</gene>
<keyword evidence="6 10" id="KW-0406">Ion transport</keyword>
<comment type="caution">
    <text evidence="11">The sequence shown here is derived from an EMBL/GenBank/DDBJ whole genome shotgun (WGS) entry which is preliminary data.</text>
</comment>
<evidence type="ECO:0000256" key="10">
    <source>
        <dbReference type="HAMAP-Rule" id="MF_00815"/>
    </source>
</evidence>
<dbReference type="SUPFAM" id="SSF52943">
    <property type="entry name" value="ATP synthase (F1-ATPase), gamma subunit"/>
    <property type="match status" value="1"/>
</dbReference>
<organism evidence="11 12">
    <name type="scientific">Lentisphaera araneosa HTCC2155</name>
    <dbReference type="NCBI Taxonomy" id="313628"/>
    <lineage>
        <taxon>Bacteria</taxon>
        <taxon>Pseudomonadati</taxon>
        <taxon>Lentisphaerota</taxon>
        <taxon>Lentisphaeria</taxon>
        <taxon>Lentisphaerales</taxon>
        <taxon>Lentisphaeraceae</taxon>
        <taxon>Lentisphaera</taxon>
    </lineage>
</organism>
<dbReference type="HAMAP" id="MF_00815">
    <property type="entry name" value="ATP_synth_gamma_bact"/>
    <property type="match status" value="1"/>
</dbReference>
<dbReference type="PANTHER" id="PTHR11693">
    <property type="entry name" value="ATP SYNTHASE GAMMA CHAIN"/>
    <property type="match status" value="1"/>
</dbReference>
<evidence type="ECO:0000256" key="4">
    <source>
        <dbReference type="ARBA" id="ARBA00022448"/>
    </source>
</evidence>
<evidence type="ECO:0000256" key="8">
    <source>
        <dbReference type="ARBA" id="ARBA00023196"/>
    </source>
</evidence>
<dbReference type="PRINTS" id="PR00126">
    <property type="entry name" value="ATPASEGAMMA"/>
</dbReference>
<dbReference type="InterPro" id="IPR023632">
    <property type="entry name" value="ATP_synth_F1_gsu_CS"/>
</dbReference>
<comment type="function">
    <text evidence="1 10">Produces ATP from ADP in the presence of a proton gradient across the membrane. The gamma chain is believed to be important in regulating ATPase activity and the flow of protons through the CF(0) complex.</text>
</comment>
<dbReference type="GO" id="GO:0005524">
    <property type="term" value="F:ATP binding"/>
    <property type="evidence" value="ECO:0007669"/>
    <property type="project" value="UniProtKB-UniRule"/>
</dbReference>
<dbReference type="InterPro" id="IPR000131">
    <property type="entry name" value="ATP_synth_F1_gsu"/>
</dbReference>
<comment type="subcellular location">
    <subcellularLocation>
        <location evidence="10">Cell membrane</location>
        <topology evidence="10">Peripheral membrane protein</topology>
    </subcellularLocation>
    <subcellularLocation>
        <location evidence="2">Membrane</location>
        <topology evidence="2">Peripheral membrane protein</topology>
    </subcellularLocation>
</comment>
<dbReference type="EMBL" id="ABCK01000054">
    <property type="protein sequence ID" value="EDM24737.1"/>
    <property type="molecule type" value="Genomic_DNA"/>
</dbReference>
<evidence type="ECO:0000256" key="6">
    <source>
        <dbReference type="ARBA" id="ARBA00023065"/>
    </source>
</evidence>
<dbReference type="PROSITE" id="PS00153">
    <property type="entry name" value="ATPASE_GAMMA"/>
    <property type="match status" value="1"/>
</dbReference>
<dbReference type="Gene3D" id="3.40.1380.10">
    <property type="match status" value="1"/>
</dbReference>
<dbReference type="Gene3D" id="1.10.287.80">
    <property type="entry name" value="ATP synthase, gamma subunit, helix hairpin domain"/>
    <property type="match status" value="2"/>
</dbReference>
<evidence type="ECO:0000313" key="11">
    <source>
        <dbReference type="EMBL" id="EDM24737.1"/>
    </source>
</evidence>
<dbReference type="InterPro" id="IPR035968">
    <property type="entry name" value="ATP_synth_F1_ATPase_gsu"/>
</dbReference>
<comment type="similarity">
    <text evidence="3 10">Belongs to the ATPase gamma chain family.</text>
</comment>
<sequence>MPSQKEYNVKIASLGNTAKVTKTMNMVSTAKYRKAQDAQGSSKLYSDQLNQVIAGLAASGGELSHPLMKTSEVKKVLVITFTSDKGLCAGFNNNLIKFVENFRRDKADKYETIDFITCGKRGYNAIRKENNVIANYDDKTSNPEFDTAREIGDKVQKLFIDGDYDQVIIANNNFVSALSQIPTLTTLLPVSGAAAEETESTENATDYIYEPGQAELLSYLLPKTVNFQVFKAFLENAAGEHAARMAAMDAASTNAKDLIQKYTVLRNRARQAAITTELTEIVAGAESLK</sequence>
<evidence type="ECO:0000256" key="9">
    <source>
        <dbReference type="ARBA" id="ARBA00023310"/>
    </source>
</evidence>
<dbReference type="Pfam" id="PF00231">
    <property type="entry name" value="ATP-synt"/>
    <property type="match status" value="1"/>
</dbReference>
<dbReference type="GO" id="GO:0045259">
    <property type="term" value="C:proton-transporting ATP synthase complex"/>
    <property type="evidence" value="ECO:0007669"/>
    <property type="project" value="UniProtKB-KW"/>
</dbReference>
<protein>
    <recommendedName>
        <fullName evidence="10">ATP synthase gamma chain</fullName>
    </recommendedName>
    <alternativeName>
        <fullName evidence="10">ATP synthase F1 sector gamma subunit</fullName>
    </alternativeName>
    <alternativeName>
        <fullName evidence="10">F-ATPase gamma subunit</fullName>
    </alternativeName>
</protein>
<dbReference type="NCBIfam" id="TIGR01146">
    <property type="entry name" value="ATPsyn_F1gamma"/>
    <property type="match status" value="1"/>
</dbReference>
<evidence type="ECO:0000256" key="5">
    <source>
        <dbReference type="ARBA" id="ARBA00022781"/>
    </source>
</evidence>
<dbReference type="GO" id="GO:0005886">
    <property type="term" value="C:plasma membrane"/>
    <property type="evidence" value="ECO:0007669"/>
    <property type="project" value="UniProtKB-SubCell"/>
</dbReference>
<dbReference type="STRING" id="313628.LNTAR_02599"/>
<accession>A6DUD9</accession>
<dbReference type="GO" id="GO:0042777">
    <property type="term" value="P:proton motive force-driven plasma membrane ATP synthesis"/>
    <property type="evidence" value="ECO:0007669"/>
    <property type="project" value="UniProtKB-UniRule"/>
</dbReference>
<reference evidence="11 12" key="1">
    <citation type="journal article" date="2010" name="J. Bacteriol.">
        <title>Genome sequence of Lentisphaera araneosa HTCC2155T, the type species of the order Lentisphaerales in the phylum Lentisphaerae.</title>
        <authorList>
            <person name="Thrash J.C."/>
            <person name="Cho J.C."/>
            <person name="Vergin K.L."/>
            <person name="Morris R.M."/>
            <person name="Giovannoni S.J."/>
        </authorList>
    </citation>
    <scope>NUCLEOTIDE SEQUENCE [LARGE SCALE GENOMIC DNA]</scope>
    <source>
        <strain evidence="11 12">HTCC2155</strain>
    </source>
</reference>
<proteinExistence type="inferred from homology"/>
<keyword evidence="7 10" id="KW-0472">Membrane</keyword>
<keyword evidence="9 10" id="KW-0066">ATP synthesis</keyword>
<evidence type="ECO:0000256" key="2">
    <source>
        <dbReference type="ARBA" id="ARBA00004170"/>
    </source>
</evidence>